<evidence type="ECO:0000256" key="4">
    <source>
        <dbReference type="ARBA" id="ARBA00023128"/>
    </source>
</evidence>
<comment type="similarity">
    <text evidence="2">Belongs to the prokaryotic/mitochondrial release factor family.</text>
</comment>
<dbReference type="Gene3D" id="3.30.160.20">
    <property type="match status" value="1"/>
</dbReference>
<protein>
    <submittedName>
        <fullName evidence="7">Mitochondrial polypeptide chain release factor</fullName>
    </submittedName>
</protein>
<keyword evidence="3" id="KW-0809">Transit peptide</keyword>
<evidence type="ECO:0000256" key="2">
    <source>
        <dbReference type="ARBA" id="ARBA00010835"/>
    </source>
</evidence>
<evidence type="ECO:0000313" key="7">
    <source>
        <dbReference type="EMBL" id="CDZ97423.1"/>
    </source>
</evidence>
<accession>A0A0F7SI94</accession>
<evidence type="ECO:0000256" key="3">
    <source>
        <dbReference type="ARBA" id="ARBA00022946"/>
    </source>
</evidence>
<dbReference type="InterPro" id="IPR045853">
    <property type="entry name" value="Pep_chain_release_fac_I_sf"/>
</dbReference>
<evidence type="ECO:0000256" key="1">
    <source>
        <dbReference type="ARBA" id="ARBA00004173"/>
    </source>
</evidence>
<dbReference type="GO" id="GO:0032543">
    <property type="term" value="P:mitochondrial translation"/>
    <property type="evidence" value="ECO:0007669"/>
    <property type="project" value="UniProtKB-ARBA"/>
</dbReference>
<feature type="region of interest" description="Disordered" evidence="5">
    <location>
        <begin position="220"/>
        <end position="272"/>
    </location>
</feature>
<comment type="subcellular location">
    <subcellularLocation>
        <location evidence="1">Mitochondrion</location>
    </subcellularLocation>
</comment>
<feature type="region of interest" description="Disordered" evidence="5">
    <location>
        <begin position="1"/>
        <end position="21"/>
    </location>
</feature>
<feature type="region of interest" description="Disordered" evidence="5">
    <location>
        <begin position="87"/>
        <end position="114"/>
    </location>
</feature>
<dbReference type="PANTHER" id="PTHR46203:SF1">
    <property type="entry name" value="MITOCHONDRIAL TRANSLATION RELEASE FACTOR IN RESCUE"/>
    <property type="match status" value="1"/>
</dbReference>
<dbReference type="GO" id="GO:0005739">
    <property type="term" value="C:mitochondrion"/>
    <property type="evidence" value="ECO:0007669"/>
    <property type="project" value="UniProtKB-SubCell"/>
</dbReference>
<proteinExistence type="inferred from homology"/>
<dbReference type="AlphaFoldDB" id="A0A0F7SI94"/>
<evidence type="ECO:0000259" key="6">
    <source>
        <dbReference type="Pfam" id="PF00472"/>
    </source>
</evidence>
<dbReference type="SUPFAM" id="SSF75620">
    <property type="entry name" value="Release factor"/>
    <property type="match status" value="1"/>
</dbReference>
<sequence>MKKYKPTFRPCALSPSSPSPQLRNALNEHDVATITLLSNKTPGFESLPIYLSDYDDLEYRLNPSTPPFSSSTSLTEIGPSFELEHLVEPKGGKREQSDGLSIAQRERQESLPTSTKKLNRLLGSQKVGKFELKETELREKFVRGSGNGGQAINKLSTCVDLMHIPTGLRVQAQPTRSLQTNREIARKLMAEKLATMDKESSLPSRAEILTAKRKLKKTRAVRRSKKKYAFEDRDEESTQGLVEGTQETRAESEEEVDNHGTTGRNEGESVKG</sequence>
<dbReference type="InterPro" id="IPR052405">
    <property type="entry name" value="Mito_Transl_Release_Factor"/>
</dbReference>
<dbReference type="GO" id="GO:0003747">
    <property type="term" value="F:translation release factor activity"/>
    <property type="evidence" value="ECO:0007669"/>
    <property type="project" value="InterPro"/>
</dbReference>
<dbReference type="Pfam" id="PF00472">
    <property type="entry name" value="RF-1"/>
    <property type="match status" value="1"/>
</dbReference>
<feature type="domain" description="Prokaryotic-type class I peptide chain release factors" evidence="6">
    <location>
        <begin position="130"/>
        <end position="233"/>
    </location>
</feature>
<evidence type="ECO:0000256" key="5">
    <source>
        <dbReference type="SAM" id="MobiDB-lite"/>
    </source>
</evidence>
<name>A0A0F7SI94_PHARH</name>
<dbReference type="InterPro" id="IPR000352">
    <property type="entry name" value="Pep_chain_release_fac_I"/>
</dbReference>
<keyword evidence="4" id="KW-0496">Mitochondrion</keyword>
<feature type="compositionally biased region" description="Basic and acidic residues" evidence="5">
    <location>
        <begin position="87"/>
        <end position="97"/>
    </location>
</feature>
<reference evidence="7" key="1">
    <citation type="submission" date="2014-08" db="EMBL/GenBank/DDBJ databases">
        <authorList>
            <person name="Sharma Rahul"/>
            <person name="Thines Marco"/>
        </authorList>
    </citation>
    <scope>NUCLEOTIDE SEQUENCE</scope>
</reference>
<dbReference type="PANTHER" id="PTHR46203">
    <property type="entry name" value="PROBABLE PEPTIDE CHAIN RELEASE FACTOR C12ORF65"/>
    <property type="match status" value="1"/>
</dbReference>
<organism evidence="7">
    <name type="scientific">Phaffia rhodozyma</name>
    <name type="common">Yeast</name>
    <name type="synonym">Xanthophyllomyces dendrorhous</name>
    <dbReference type="NCBI Taxonomy" id="264483"/>
    <lineage>
        <taxon>Eukaryota</taxon>
        <taxon>Fungi</taxon>
        <taxon>Dikarya</taxon>
        <taxon>Basidiomycota</taxon>
        <taxon>Agaricomycotina</taxon>
        <taxon>Tremellomycetes</taxon>
        <taxon>Cystofilobasidiales</taxon>
        <taxon>Mrakiaceae</taxon>
        <taxon>Phaffia</taxon>
    </lineage>
</organism>
<dbReference type="EMBL" id="LN483167">
    <property type="protein sequence ID" value="CDZ97423.1"/>
    <property type="molecule type" value="Genomic_DNA"/>
</dbReference>